<sequence>MAPTPHRTGSEPVQARSPLRLRLGLAICGVVWGAAAAVGFALAGYPGWAAVVAAIGALALVDALLVVRRIRQGAHYQPGRSVPPYRPVEKDPRPSGRRTRGRR</sequence>
<keyword evidence="2" id="KW-0472">Membrane</keyword>
<dbReference type="EMBL" id="JAZEWV010000038">
    <property type="protein sequence ID" value="MEE4546022.1"/>
    <property type="molecule type" value="Genomic_DNA"/>
</dbReference>
<evidence type="ECO:0000256" key="2">
    <source>
        <dbReference type="SAM" id="Phobius"/>
    </source>
</evidence>
<comment type="caution">
    <text evidence="3">The sequence shown here is derived from an EMBL/GenBank/DDBJ whole genome shotgun (WGS) entry which is preliminary data.</text>
</comment>
<dbReference type="Pfam" id="PF19870">
    <property type="entry name" value="DUF6343"/>
    <property type="match status" value="1"/>
</dbReference>
<gene>
    <name evidence="3" type="ORF">V2S66_29145</name>
</gene>
<keyword evidence="2" id="KW-0812">Transmembrane</keyword>
<dbReference type="InterPro" id="IPR045924">
    <property type="entry name" value="DUF6343"/>
</dbReference>
<evidence type="ECO:0000256" key="1">
    <source>
        <dbReference type="SAM" id="MobiDB-lite"/>
    </source>
</evidence>
<feature type="region of interest" description="Disordered" evidence="1">
    <location>
        <begin position="76"/>
        <end position="103"/>
    </location>
</feature>
<protein>
    <submittedName>
        <fullName evidence="3">DUF6343 family protein</fullName>
    </submittedName>
</protein>
<organism evidence="3 4">
    <name type="scientific">Actinacidiphila polyblastidii</name>
    <dbReference type="NCBI Taxonomy" id="3110430"/>
    <lineage>
        <taxon>Bacteria</taxon>
        <taxon>Bacillati</taxon>
        <taxon>Actinomycetota</taxon>
        <taxon>Actinomycetes</taxon>
        <taxon>Kitasatosporales</taxon>
        <taxon>Streptomycetaceae</taxon>
        <taxon>Actinacidiphila</taxon>
    </lineage>
</organism>
<keyword evidence="2" id="KW-1133">Transmembrane helix</keyword>
<evidence type="ECO:0000313" key="4">
    <source>
        <dbReference type="Proteomes" id="UP001344658"/>
    </source>
</evidence>
<feature type="transmembrane region" description="Helical" evidence="2">
    <location>
        <begin position="21"/>
        <end position="42"/>
    </location>
</feature>
<accession>A0ABU7PLS2</accession>
<reference evidence="3 4" key="1">
    <citation type="submission" date="2023-12" db="EMBL/GenBank/DDBJ databases">
        <title>Streptomyces sp. V4-01.</title>
        <authorList>
            <person name="Somphong A."/>
            <person name="Phongsopitanun W."/>
        </authorList>
    </citation>
    <scope>NUCLEOTIDE SEQUENCE [LARGE SCALE GENOMIC DNA]</scope>
    <source>
        <strain evidence="3 4">V4-01</strain>
    </source>
</reference>
<evidence type="ECO:0000313" key="3">
    <source>
        <dbReference type="EMBL" id="MEE4546022.1"/>
    </source>
</evidence>
<feature type="transmembrane region" description="Helical" evidence="2">
    <location>
        <begin position="48"/>
        <end position="67"/>
    </location>
</feature>
<proteinExistence type="predicted"/>
<keyword evidence="4" id="KW-1185">Reference proteome</keyword>
<dbReference type="RefSeq" id="WP_330799725.1">
    <property type="nucleotide sequence ID" value="NZ_JAZEWV010000038.1"/>
</dbReference>
<name>A0ABU7PLS2_9ACTN</name>
<dbReference type="Proteomes" id="UP001344658">
    <property type="component" value="Unassembled WGS sequence"/>
</dbReference>